<gene>
    <name evidence="8" type="ORF">V5N11_025692</name>
</gene>
<dbReference type="Gene3D" id="4.10.280.10">
    <property type="entry name" value="Helix-loop-helix DNA-binding domain"/>
    <property type="match status" value="1"/>
</dbReference>
<evidence type="ECO:0000256" key="4">
    <source>
        <dbReference type="ARBA" id="ARBA00023163"/>
    </source>
</evidence>
<keyword evidence="3" id="KW-0238">DNA-binding</keyword>
<dbReference type="AlphaFoldDB" id="A0ABD1BPH3"/>
<evidence type="ECO:0000313" key="9">
    <source>
        <dbReference type="Proteomes" id="UP001558713"/>
    </source>
</evidence>
<dbReference type="InterPro" id="IPR044278">
    <property type="entry name" value="BHLH95-like"/>
</dbReference>
<dbReference type="SMART" id="SM00353">
    <property type="entry name" value="HLH"/>
    <property type="match status" value="1"/>
</dbReference>
<evidence type="ECO:0000313" key="8">
    <source>
        <dbReference type="EMBL" id="KAL1219044.1"/>
    </source>
</evidence>
<keyword evidence="2" id="KW-0805">Transcription regulation</keyword>
<evidence type="ECO:0000256" key="2">
    <source>
        <dbReference type="ARBA" id="ARBA00023015"/>
    </source>
</evidence>
<dbReference type="Proteomes" id="UP001558713">
    <property type="component" value="Unassembled WGS sequence"/>
</dbReference>
<evidence type="ECO:0000256" key="5">
    <source>
        <dbReference type="ARBA" id="ARBA00023242"/>
    </source>
</evidence>
<reference evidence="8 9" key="1">
    <citation type="submission" date="2024-04" db="EMBL/GenBank/DDBJ databases">
        <title>Genome assembly C_amara_ONT_v2.</title>
        <authorList>
            <person name="Yant L."/>
            <person name="Moore C."/>
            <person name="Slenker M."/>
        </authorList>
    </citation>
    <scope>NUCLEOTIDE SEQUENCE [LARGE SCALE GENOMIC DNA]</scope>
    <source>
        <tissue evidence="8">Leaf</tissue>
    </source>
</reference>
<feature type="region of interest" description="Disordered" evidence="6">
    <location>
        <begin position="18"/>
        <end position="78"/>
    </location>
</feature>
<feature type="domain" description="BHLH" evidence="7">
    <location>
        <begin position="74"/>
        <end position="124"/>
    </location>
</feature>
<name>A0ABD1BPH3_CARAN</name>
<dbReference type="InterPro" id="IPR011598">
    <property type="entry name" value="bHLH_dom"/>
</dbReference>
<evidence type="ECO:0000259" key="7">
    <source>
        <dbReference type="PROSITE" id="PS50888"/>
    </source>
</evidence>
<dbReference type="InterPro" id="IPR036638">
    <property type="entry name" value="HLH_DNA-bd_sf"/>
</dbReference>
<dbReference type="PANTHER" id="PTHR46772:SF8">
    <property type="entry name" value="TRANSCRIPTION FACTOR BHLH95"/>
    <property type="match status" value="1"/>
</dbReference>
<evidence type="ECO:0000256" key="6">
    <source>
        <dbReference type="SAM" id="MobiDB-lite"/>
    </source>
</evidence>
<protein>
    <submittedName>
        <fullName evidence="8">Transcription factor bHLH95</fullName>
    </submittedName>
</protein>
<feature type="compositionally biased region" description="Polar residues" evidence="6">
    <location>
        <begin position="22"/>
        <end position="56"/>
    </location>
</feature>
<dbReference type="InterPro" id="IPR045239">
    <property type="entry name" value="bHLH95_bHLH"/>
</dbReference>
<dbReference type="PANTHER" id="PTHR46772">
    <property type="entry name" value="BHLH DOMAIN-CONTAINING PROTEIN"/>
    <property type="match status" value="1"/>
</dbReference>
<keyword evidence="9" id="KW-1185">Reference proteome</keyword>
<dbReference type="Pfam" id="PF00010">
    <property type="entry name" value="HLH"/>
    <property type="match status" value="1"/>
</dbReference>
<keyword evidence="4" id="KW-0804">Transcription</keyword>
<dbReference type="CDD" id="cd11393">
    <property type="entry name" value="bHLH_AtbHLH_like"/>
    <property type="match status" value="1"/>
</dbReference>
<dbReference type="EMBL" id="JBANAX010000191">
    <property type="protein sequence ID" value="KAL1219044.1"/>
    <property type="molecule type" value="Genomic_DNA"/>
</dbReference>
<organism evidence="8 9">
    <name type="scientific">Cardamine amara subsp. amara</name>
    <dbReference type="NCBI Taxonomy" id="228776"/>
    <lineage>
        <taxon>Eukaryota</taxon>
        <taxon>Viridiplantae</taxon>
        <taxon>Streptophyta</taxon>
        <taxon>Embryophyta</taxon>
        <taxon>Tracheophyta</taxon>
        <taxon>Spermatophyta</taxon>
        <taxon>Magnoliopsida</taxon>
        <taxon>eudicotyledons</taxon>
        <taxon>Gunneridae</taxon>
        <taxon>Pentapetalae</taxon>
        <taxon>rosids</taxon>
        <taxon>malvids</taxon>
        <taxon>Brassicales</taxon>
        <taxon>Brassicaceae</taxon>
        <taxon>Cardamineae</taxon>
        <taxon>Cardamine</taxon>
    </lineage>
</organism>
<feature type="compositionally biased region" description="Basic and acidic residues" evidence="6">
    <location>
        <begin position="67"/>
        <end position="78"/>
    </location>
</feature>
<dbReference type="SUPFAM" id="SSF47459">
    <property type="entry name" value="HLH, helix-loop-helix DNA-binding domain"/>
    <property type="match status" value="1"/>
</dbReference>
<dbReference type="PROSITE" id="PS50888">
    <property type="entry name" value="BHLH"/>
    <property type="match status" value="1"/>
</dbReference>
<evidence type="ECO:0000256" key="3">
    <source>
        <dbReference type="ARBA" id="ARBA00023125"/>
    </source>
</evidence>
<dbReference type="GO" id="GO:0003677">
    <property type="term" value="F:DNA binding"/>
    <property type="evidence" value="ECO:0007669"/>
    <property type="project" value="UniProtKB-KW"/>
</dbReference>
<comment type="caution">
    <text evidence="8">The sequence shown here is derived from an EMBL/GenBank/DDBJ whole genome shotgun (WGS) entry which is preliminary data.</text>
</comment>
<dbReference type="GO" id="GO:0005634">
    <property type="term" value="C:nucleus"/>
    <property type="evidence" value="ECO:0007669"/>
    <property type="project" value="UniProtKB-SubCell"/>
</dbReference>
<sequence length="313" mass="34901">MSIQFNMANAQDSAQERFVWGISNSDDSGGSYRGTEQQTPAPSQPSQLLMETQTVTAAKGKKRAKRNDHAEESPDHEAHIWTERERRKKMRDMFSKLHELLPDLPPKADKSTIVDEAVNSIKSLEKTLATLRMQKLEKLQYSSPSNTPFAFAPSSSSSPTNLLTPPISNHPQVLTVGATAPDSHSREAFMADQIFSSSAAAVNLPYPCNDPIAGFDSWTTRNFVMNICGNEAFFNFCCPKDKLGVFTNVCYLFEKYNIEVLFANVSSNRFLRTYMIQVQVNSNYESQLLANGFGVVEIFKQAANELATYVLSL</sequence>
<comment type="subcellular location">
    <subcellularLocation>
        <location evidence="1">Nucleus</location>
    </subcellularLocation>
</comment>
<accession>A0ABD1BPH3</accession>
<evidence type="ECO:0000256" key="1">
    <source>
        <dbReference type="ARBA" id="ARBA00004123"/>
    </source>
</evidence>
<keyword evidence="5" id="KW-0539">Nucleus</keyword>
<proteinExistence type="predicted"/>